<evidence type="ECO:0000256" key="2">
    <source>
        <dbReference type="ARBA" id="ARBA00022448"/>
    </source>
</evidence>
<keyword evidence="4 7" id="KW-0812">Transmembrane</keyword>
<keyword evidence="5 7" id="KW-1133">Transmembrane helix</keyword>
<dbReference type="RefSeq" id="WP_079438803.1">
    <property type="nucleotide sequence ID" value="NZ_MZGT01000013.1"/>
</dbReference>
<feature type="domain" description="ABC transmembrane type-1" evidence="8">
    <location>
        <begin position="76"/>
        <end position="288"/>
    </location>
</feature>
<evidence type="ECO:0000256" key="6">
    <source>
        <dbReference type="ARBA" id="ARBA00023136"/>
    </source>
</evidence>
<dbReference type="InterPro" id="IPR035906">
    <property type="entry name" value="MetI-like_sf"/>
</dbReference>
<dbReference type="PANTHER" id="PTHR43005:SF1">
    <property type="entry name" value="SPERMIDINE_PUTRESCINE TRANSPORT SYSTEM PERMEASE PROTEIN"/>
    <property type="match status" value="1"/>
</dbReference>
<dbReference type="GO" id="GO:0055085">
    <property type="term" value="P:transmembrane transport"/>
    <property type="evidence" value="ECO:0007669"/>
    <property type="project" value="InterPro"/>
</dbReference>
<dbReference type="Gene3D" id="1.10.3720.10">
    <property type="entry name" value="MetI-like"/>
    <property type="match status" value="1"/>
</dbReference>
<sequence>MKNMKKNKTLRSTKINGLPWILPAFVFVVGIIYYSILYTFRLSTLDWNGIDPIQTKVGISNYTKALFSDWVFWTAIKNTIVYFILTFVIQNFLGFIFAAILHTKVKFATLHKCLIFIPTILAPATMAPVFRLMFSPQGILQGIFDTLHLGITVDWLAKPNSALFILMIVAIWEFTGMSFILYYAAMSQIDKEILEASRLDGAGNFRTLLSIVLPNCKGTTVSLAMLGIIGALKTFDIPYLITTGGPNHATEFLGTYIYRQGIRQAHLGYAAAISVMLLVLAFCGAILINRLNKGDER</sequence>
<feature type="transmembrane region" description="Helical" evidence="7">
    <location>
        <begin position="80"/>
        <end position="101"/>
    </location>
</feature>
<evidence type="ECO:0000313" key="9">
    <source>
        <dbReference type="EMBL" id="OPJ64247.1"/>
    </source>
</evidence>
<dbReference type="PROSITE" id="PS50928">
    <property type="entry name" value="ABC_TM1"/>
    <property type="match status" value="1"/>
</dbReference>
<evidence type="ECO:0000256" key="5">
    <source>
        <dbReference type="ARBA" id="ARBA00022989"/>
    </source>
</evidence>
<evidence type="ECO:0000256" key="4">
    <source>
        <dbReference type="ARBA" id="ARBA00022692"/>
    </source>
</evidence>
<feature type="transmembrane region" description="Helical" evidence="7">
    <location>
        <begin position="113"/>
        <end position="134"/>
    </location>
</feature>
<comment type="caution">
    <text evidence="9">The sequence shown here is derived from an EMBL/GenBank/DDBJ whole genome shotgun (WGS) entry which is preliminary data.</text>
</comment>
<feature type="transmembrane region" description="Helical" evidence="7">
    <location>
        <begin position="267"/>
        <end position="288"/>
    </location>
</feature>
<keyword evidence="3" id="KW-1003">Cell membrane</keyword>
<evidence type="ECO:0000313" key="10">
    <source>
        <dbReference type="Proteomes" id="UP000191056"/>
    </source>
</evidence>
<dbReference type="CDD" id="cd06261">
    <property type="entry name" value="TM_PBP2"/>
    <property type="match status" value="1"/>
</dbReference>
<dbReference type="SUPFAM" id="SSF161098">
    <property type="entry name" value="MetI-like"/>
    <property type="match status" value="1"/>
</dbReference>
<evidence type="ECO:0000259" key="8">
    <source>
        <dbReference type="PROSITE" id="PS50928"/>
    </source>
</evidence>
<name>A0A1V4IXY2_9CLOT</name>
<evidence type="ECO:0000256" key="1">
    <source>
        <dbReference type="ARBA" id="ARBA00004651"/>
    </source>
</evidence>
<protein>
    <submittedName>
        <fullName evidence="9">Lactose transport system permease protein LacF</fullName>
    </submittedName>
</protein>
<dbReference type="PANTHER" id="PTHR43005">
    <property type="entry name" value="BLR7065 PROTEIN"/>
    <property type="match status" value="1"/>
</dbReference>
<evidence type="ECO:0000256" key="3">
    <source>
        <dbReference type="ARBA" id="ARBA00022475"/>
    </source>
</evidence>
<proteinExistence type="inferred from homology"/>
<reference evidence="9 10" key="1">
    <citation type="submission" date="2017-03" db="EMBL/GenBank/DDBJ databases">
        <title>Genome sequence of Clostridium chromiireducens DSM 23318.</title>
        <authorList>
            <person name="Poehlein A."/>
            <person name="Daniel R."/>
        </authorList>
    </citation>
    <scope>NUCLEOTIDE SEQUENCE [LARGE SCALE GENOMIC DNA]</scope>
    <source>
        <strain evidence="9 10">DSM 23318</strain>
    </source>
</reference>
<accession>A0A1V4IXY2</accession>
<gene>
    <name evidence="9" type="primary">lacF_3</name>
    <name evidence="9" type="ORF">CLCHR_12180</name>
</gene>
<feature type="transmembrane region" description="Helical" evidence="7">
    <location>
        <begin position="20"/>
        <end position="40"/>
    </location>
</feature>
<dbReference type="Proteomes" id="UP000191056">
    <property type="component" value="Unassembled WGS sequence"/>
</dbReference>
<dbReference type="EMBL" id="MZGT01000013">
    <property type="protein sequence ID" value="OPJ64247.1"/>
    <property type="molecule type" value="Genomic_DNA"/>
</dbReference>
<comment type="subcellular location">
    <subcellularLocation>
        <location evidence="1 7">Cell membrane</location>
        <topology evidence="1 7">Multi-pass membrane protein</topology>
    </subcellularLocation>
</comment>
<keyword evidence="6 7" id="KW-0472">Membrane</keyword>
<keyword evidence="10" id="KW-1185">Reference proteome</keyword>
<dbReference type="STRING" id="225345.CLCHR_12180"/>
<evidence type="ECO:0000256" key="7">
    <source>
        <dbReference type="RuleBase" id="RU363032"/>
    </source>
</evidence>
<dbReference type="InterPro" id="IPR000515">
    <property type="entry name" value="MetI-like"/>
</dbReference>
<keyword evidence="2 7" id="KW-0813">Transport</keyword>
<dbReference type="OrthoDB" id="145927at2"/>
<organism evidence="9 10">
    <name type="scientific">Clostridium chromiireducens</name>
    <dbReference type="NCBI Taxonomy" id="225345"/>
    <lineage>
        <taxon>Bacteria</taxon>
        <taxon>Bacillati</taxon>
        <taxon>Bacillota</taxon>
        <taxon>Clostridia</taxon>
        <taxon>Eubacteriales</taxon>
        <taxon>Clostridiaceae</taxon>
        <taxon>Clostridium</taxon>
    </lineage>
</organism>
<dbReference type="AlphaFoldDB" id="A0A1V4IXY2"/>
<feature type="transmembrane region" description="Helical" evidence="7">
    <location>
        <begin position="162"/>
        <end position="184"/>
    </location>
</feature>
<comment type="similarity">
    <text evidence="7">Belongs to the binding-protein-dependent transport system permease family.</text>
</comment>
<dbReference type="Pfam" id="PF00528">
    <property type="entry name" value="BPD_transp_1"/>
    <property type="match status" value="1"/>
</dbReference>
<dbReference type="GO" id="GO:0005886">
    <property type="term" value="C:plasma membrane"/>
    <property type="evidence" value="ECO:0007669"/>
    <property type="project" value="UniProtKB-SubCell"/>
</dbReference>